<accession>A0A4Z0GZF0</accession>
<dbReference type="PROSITE" id="PS51186">
    <property type="entry name" value="GNAT"/>
    <property type="match status" value="1"/>
</dbReference>
<dbReference type="Gene3D" id="3.40.630.30">
    <property type="match status" value="1"/>
</dbReference>
<dbReference type="Proteomes" id="UP000297982">
    <property type="component" value="Unassembled WGS sequence"/>
</dbReference>
<organism evidence="2 3">
    <name type="scientific">Halobacillus salinus</name>
    <dbReference type="NCBI Taxonomy" id="192814"/>
    <lineage>
        <taxon>Bacteria</taxon>
        <taxon>Bacillati</taxon>
        <taxon>Bacillota</taxon>
        <taxon>Bacilli</taxon>
        <taxon>Bacillales</taxon>
        <taxon>Bacillaceae</taxon>
        <taxon>Halobacillus</taxon>
    </lineage>
</organism>
<dbReference type="STRING" id="192814.GCA_900166575_00466"/>
<dbReference type="AlphaFoldDB" id="A0A4Z0GZF0"/>
<evidence type="ECO:0000313" key="2">
    <source>
        <dbReference type="EMBL" id="TGB03602.1"/>
    </source>
</evidence>
<gene>
    <name evidence="2" type="ORF">E4663_00930</name>
</gene>
<dbReference type="RefSeq" id="WP_135326330.1">
    <property type="nucleotide sequence ID" value="NZ_SRJC01000001.1"/>
</dbReference>
<proteinExistence type="predicted"/>
<name>A0A4Z0GZF0_9BACI</name>
<dbReference type="InterPro" id="IPR000182">
    <property type="entry name" value="GNAT_dom"/>
</dbReference>
<keyword evidence="2" id="KW-0808">Transferase</keyword>
<reference evidence="2 3" key="1">
    <citation type="journal article" date="2003" name="Int. J. Syst. Evol. Microbiol.">
        <title>Halobacillus salinus sp. nov., isolated from a salt lake on the coast of the East Sea in Korea.</title>
        <authorList>
            <person name="Yoon J.H."/>
            <person name="Kang K.H."/>
            <person name="Park Y.H."/>
        </authorList>
    </citation>
    <scope>NUCLEOTIDE SEQUENCE [LARGE SCALE GENOMIC DNA]</scope>
    <source>
        <strain evidence="2 3">HSL-3</strain>
    </source>
</reference>
<dbReference type="Pfam" id="PF00583">
    <property type="entry name" value="Acetyltransf_1"/>
    <property type="match status" value="1"/>
</dbReference>
<evidence type="ECO:0000259" key="1">
    <source>
        <dbReference type="PROSITE" id="PS51186"/>
    </source>
</evidence>
<keyword evidence="3" id="KW-1185">Reference proteome</keyword>
<evidence type="ECO:0000313" key="3">
    <source>
        <dbReference type="Proteomes" id="UP000297982"/>
    </source>
</evidence>
<protein>
    <submittedName>
        <fullName evidence="2">GNAT family N-acetyltransferase</fullName>
    </submittedName>
</protein>
<dbReference type="EMBL" id="SRJC01000001">
    <property type="protein sequence ID" value="TGB03602.1"/>
    <property type="molecule type" value="Genomic_DNA"/>
</dbReference>
<sequence length="164" mass="18527">MESNAKNQTVSLIEYKDTYEHLLSGYHLPEEQQTFTSLPLQKIHNPDVSETSTHVLILEGDRPVGYFALEDGEKARRYSDNPNARVLTSFSIDSNFQGRGMAKEGLKLLPSFVEAYIPDSDEVVLGVNKRNTAAIGLYLKTGFVDEDEVYEGRKGPQHVFHLYM</sequence>
<dbReference type="GO" id="GO:0016747">
    <property type="term" value="F:acyltransferase activity, transferring groups other than amino-acyl groups"/>
    <property type="evidence" value="ECO:0007669"/>
    <property type="project" value="InterPro"/>
</dbReference>
<comment type="caution">
    <text evidence="2">The sequence shown here is derived from an EMBL/GenBank/DDBJ whole genome shotgun (WGS) entry which is preliminary data.</text>
</comment>
<dbReference type="InterPro" id="IPR016181">
    <property type="entry name" value="Acyl_CoA_acyltransferase"/>
</dbReference>
<feature type="domain" description="N-acetyltransferase" evidence="1">
    <location>
        <begin position="13"/>
        <end position="164"/>
    </location>
</feature>
<dbReference type="SUPFAM" id="SSF55729">
    <property type="entry name" value="Acyl-CoA N-acyltransferases (Nat)"/>
    <property type="match status" value="1"/>
</dbReference>